<feature type="domain" description="Peptidase M20 dimerisation" evidence="7">
    <location>
        <begin position="224"/>
        <end position="322"/>
    </location>
</feature>
<name>A0ABQ0QI17_9PROT</name>
<dbReference type="PROSITE" id="PS00758">
    <property type="entry name" value="ARGE_DAPE_CPG2_1"/>
    <property type="match status" value="1"/>
</dbReference>
<evidence type="ECO:0000256" key="3">
    <source>
        <dbReference type="ARBA" id="ARBA00011738"/>
    </source>
</evidence>
<comment type="caution">
    <text evidence="8">The sequence shown here is derived from an EMBL/GenBank/DDBJ whole genome shotgun (WGS) entry which is preliminary data.</text>
</comment>
<dbReference type="Proteomes" id="UP001062443">
    <property type="component" value="Unassembled WGS sequence"/>
</dbReference>
<comment type="similarity">
    <text evidence="2">Belongs to the peptidase M20 family.</text>
</comment>
<dbReference type="InterPro" id="IPR010158">
    <property type="entry name" value="Amidase_Cbmase"/>
</dbReference>
<evidence type="ECO:0000256" key="5">
    <source>
        <dbReference type="ARBA" id="ARBA00022801"/>
    </source>
</evidence>
<evidence type="ECO:0000259" key="7">
    <source>
        <dbReference type="Pfam" id="PF07687"/>
    </source>
</evidence>
<evidence type="ECO:0000313" key="9">
    <source>
        <dbReference type="Proteomes" id="UP001062443"/>
    </source>
</evidence>
<evidence type="ECO:0000256" key="2">
    <source>
        <dbReference type="ARBA" id="ARBA00006153"/>
    </source>
</evidence>
<dbReference type="Pfam" id="PF07687">
    <property type="entry name" value="M20_dimer"/>
    <property type="match status" value="1"/>
</dbReference>
<keyword evidence="4" id="KW-0479">Metal-binding</keyword>
<keyword evidence="6" id="KW-0464">Manganese</keyword>
<dbReference type="InterPro" id="IPR001261">
    <property type="entry name" value="ArgE/DapE_CS"/>
</dbReference>
<dbReference type="PIRSF" id="PIRSF001235">
    <property type="entry name" value="Amidase_carbamoylase"/>
    <property type="match status" value="1"/>
</dbReference>
<dbReference type="PANTHER" id="PTHR32494">
    <property type="entry name" value="ALLANTOATE DEIMINASE-RELATED"/>
    <property type="match status" value="1"/>
</dbReference>
<dbReference type="NCBIfam" id="NF006775">
    <property type="entry name" value="PRK09290.2-5"/>
    <property type="match status" value="1"/>
</dbReference>
<protein>
    <submittedName>
        <fullName evidence="8">Allantoate amidohydrolase</fullName>
    </submittedName>
</protein>
<organism evidence="8 9">
    <name type="scientific">Neokomagataea tanensis NBRC 106556</name>
    <dbReference type="NCBI Taxonomy" id="1223519"/>
    <lineage>
        <taxon>Bacteria</taxon>
        <taxon>Pseudomonadati</taxon>
        <taxon>Pseudomonadota</taxon>
        <taxon>Alphaproteobacteria</taxon>
        <taxon>Acetobacterales</taxon>
        <taxon>Acetobacteraceae</taxon>
        <taxon>Neokomagataea</taxon>
    </lineage>
</organism>
<gene>
    <name evidence="8" type="ORF">AA106556_0809</name>
</gene>
<sequence length="425" mass="45560">MFVLCMSEMMTTGQNVVARCRLLSAGVYSETQDGLFRPWLSDSFFQAQAILSEWMIQAGMQVRYDAAGNLIGRYEACIPGQAAILFGSHIDTVANGGCFDGLLGVILAISVVEQLSQAQKRYPFAIEIIAFGDEEGSAFPVSMMTSRAVSGEVNPEDWALIGPSGTVAEVMRARGLSCSDLSKAGRNAEDIIAFVEAHIEQGPVLEAQEFSLAAVRSIAAQRRGTVTIIGHAGHAGTLPMVMRRDALAAAAEAVLSVERVAVEFPYGAEGGLVATVGRLEVFPGGSNVVADRVEFSLDVRAGARSLRDAAVQQIENAFRDLAQRRGVTLSCAWQQDLEGAECDPTLVRMMQKAAESEGGSDVALVSGAGHDTMVMARRWPSVMLFIRSPGGISHHPDETVLEDDVDAAHRTLLGFLERLNLNQKN</sequence>
<dbReference type="Gene3D" id="3.30.70.360">
    <property type="match status" value="1"/>
</dbReference>
<keyword evidence="9" id="KW-1185">Reference proteome</keyword>
<dbReference type="EMBL" id="BAQB01000008">
    <property type="protein sequence ID" value="GBR45559.1"/>
    <property type="molecule type" value="Genomic_DNA"/>
</dbReference>
<dbReference type="InterPro" id="IPR002933">
    <property type="entry name" value="Peptidase_M20"/>
</dbReference>
<comment type="subunit">
    <text evidence="3">Homodimer.</text>
</comment>
<reference evidence="8" key="1">
    <citation type="submission" date="2013-04" db="EMBL/GenBank/DDBJ databases">
        <title>The genome sequencing project of 58 acetic acid bacteria.</title>
        <authorList>
            <person name="Okamoto-Kainuma A."/>
            <person name="Ishikawa M."/>
            <person name="Umino S."/>
            <person name="Koizumi Y."/>
            <person name="Shiwa Y."/>
            <person name="Yoshikawa H."/>
            <person name="Matsutani M."/>
            <person name="Matsushita K."/>
        </authorList>
    </citation>
    <scope>NUCLEOTIDE SEQUENCE</scope>
    <source>
        <strain evidence="8">NBRC 106556</strain>
    </source>
</reference>
<dbReference type="NCBIfam" id="TIGR01879">
    <property type="entry name" value="hydantase"/>
    <property type="match status" value="1"/>
</dbReference>
<dbReference type="CDD" id="cd03884">
    <property type="entry name" value="M20_bAS"/>
    <property type="match status" value="1"/>
</dbReference>
<evidence type="ECO:0000256" key="6">
    <source>
        <dbReference type="ARBA" id="ARBA00023211"/>
    </source>
</evidence>
<keyword evidence="5" id="KW-0378">Hydrolase</keyword>
<dbReference type="Pfam" id="PF01546">
    <property type="entry name" value="Peptidase_M20"/>
    <property type="match status" value="1"/>
</dbReference>
<dbReference type="SUPFAM" id="SSF55031">
    <property type="entry name" value="Bacterial exopeptidase dimerisation domain"/>
    <property type="match status" value="1"/>
</dbReference>
<comment type="cofactor">
    <cofactor evidence="1">
        <name>Mn(2+)</name>
        <dbReference type="ChEBI" id="CHEBI:29035"/>
    </cofactor>
</comment>
<evidence type="ECO:0000313" key="8">
    <source>
        <dbReference type="EMBL" id="GBR45559.1"/>
    </source>
</evidence>
<dbReference type="PANTHER" id="PTHR32494:SF19">
    <property type="entry name" value="ALLANTOATE DEIMINASE-RELATED"/>
    <property type="match status" value="1"/>
</dbReference>
<accession>A0ABQ0QI17</accession>
<evidence type="ECO:0000256" key="4">
    <source>
        <dbReference type="ARBA" id="ARBA00022723"/>
    </source>
</evidence>
<dbReference type="SUPFAM" id="SSF53187">
    <property type="entry name" value="Zn-dependent exopeptidases"/>
    <property type="match status" value="1"/>
</dbReference>
<dbReference type="Gene3D" id="3.40.630.10">
    <property type="entry name" value="Zn peptidases"/>
    <property type="match status" value="1"/>
</dbReference>
<dbReference type="InterPro" id="IPR011650">
    <property type="entry name" value="Peptidase_M20_dimer"/>
</dbReference>
<evidence type="ECO:0000256" key="1">
    <source>
        <dbReference type="ARBA" id="ARBA00001936"/>
    </source>
</evidence>
<proteinExistence type="inferred from homology"/>
<dbReference type="InterPro" id="IPR036264">
    <property type="entry name" value="Bact_exopeptidase_dim_dom"/>
</dbReference>